<dbReference type="Proteomes" id="UP000678243">
    <property type="component" value="Unassembled WGS sequence"/>
</dbReference>
<gene>
    <name evidence="1" type="ORF">KE274_03450</name>
</gene>
<dbReference type="EMBL" id="JAGTUK010000001">
    <property type="protein sequence ID" value="MBS0023158.1"/>
    <property type="molecule type" value="Genomic_DNA"/>
</dbReference>
<proteinExistence type="predicted"/>
<evidence type="ECO:0008006" key="3">
    <source>
        <dbReference type="Google" id="ProtNLM"/>
    </source>
</evidence>
<evidence type="ECO:0000313" key="2">
    <source>
        <dbReference type="Proteomes" id="UP000678243"/>
    </source>
</evidence>
<accession>A0ABS5IJR1</accession>
<sequence length="121" mass="12486">MTHLQDAVQQLLAIDGVIGVAIVDSASGMALAEGGHPAFDLSVAAAGNSNVVRAKLQTMKELGITSALDDILITLDDQYHLINVLGGGNAGLFVYLVLDRAKANLALARHKLAGIAADITI</sequence>
<comment type="caution">
    <text evidence="1">The sequence shown here is derived from an EMBL/GenBank/DDBJ whole genome shotgun (WGS) entry which is preliminary data.</text>
</comment>
<organism evidence="1 2">
    <name type="scientific">Microbacterium paraoxydans</name>
    <dbReference type="NCBI Taxonomy" id="199592"/>
    <lineage>
        <taxon>Bacteria</taxon>
        <taxon>Bacillati</taxon>
        <taxon>Actinomycetota</taxon>
        <taxon>Actinomycetes</taxon>
        <taxon>Micrococcales</taxon>
        <taxon>Microbacteriaceae</taxon>
        <taxon>Microbacterium</taxon>
    </lineage>
</organism>
<reference evidence="1 2" key="1">
    <citation type="submission" date="2021-04" db="EMBL/GenBank/DDBJ databases">
        <title>Whole genome analysis of root endophytic bacterium Microbacterium paraoxydans ku-mp colonizing RP-bio226 rice variety.</title>
        <authorList>
            <person name="Ulaganathan K."/>
            <person name="Latha B."/>
        </authorList>
    </citation>
    <scope>NUCLEOTIDE SEQUENCE [LARGE SCALE GENOMIC DNA]</scope>
    <source>
        <strain evidence="2">ku-mp</strain>
    </source>
</reference>
<protein>
    <recommendedName>
        <fullName evidence="3">Roadblock/LAMTOR2 domain-containing protein</fullName>
    </recommendedName>
</protein>
<keyword evidence="2" id="KW-1185">Reference proteome</keyword>
<dbReference type="SUPFAM" id="SSF103196">
    <property type="entry name" value="Roadblock/LC7 domain"/>
    <property type="match status" value="1"/>
</dbReference>
<evidence type="ECO:0000313" key="1">
    <source>
        <dbReference type="EMBL" id="MBS0023158.1"/>
    </source>
</evidence>
<name>A0ABS5IJR1_9MICO</name>